<name>A0A1E3A2S1_9FIRM</name>
<organism evidence="1 2">
    <name type="scientific">Eisenbergiella tayi</name>
    <dbReference type="NCBI Taxonomy" id="1432052"/>
    <lineage>
        <taxon>Bacteria</taxon>
        <taxon>Bacillati</taxon>
        <taxon>Bacillota</taxon>
        <taxon>Clostridia</taxon>
        <taxon>Lachnospirales</taxon>
        <taxon>Lachnospiraceae</taxon>
        <taxon>Eisenbergiella</taxon>
    </lineage>
</organism>
<dbReference type="AlphaFoldDB" id="A0A1E3A2S1"/>
<evidence type="ECO:0000313" key="2">
    <source>
        <dbReference type="Proteomes" id="UP000095003"/>
    </source>
</evidence>
<comment type="caution">
    <text evidence="1">The sequence shown here is derived from an EMBL/GenBank/DDBJ whole genome shotgun (WGS) entry which is preliminary data.</text>
</comment>
<evidence type="ECO:0000313" key="1">
    <source>
        <dbReference type="EMBL" id="ODM02777.1"/>
    </source>
</evidence>
<evidence type="ECO:0008006" key="3">
    <source>
        <dbReference type="Google" id="ProtNLM"/>
    </source>
</evidence>
<dbReference type="Proteomes" id="UP000095003">
    <property type="component" value="Unassembled WGS sequence"/>
</dbReference>
<gene>
    <name evidence="1" type="ORF">BEH84_06008</name>
</gene>
<accession>A0A1E3A2S1</accession>
<dbReference type="EMBL" id="MCGI01000008">
    <property type="protein sequence ID" value="ODM02777.1"/>
    <property type="molecule type" value="Genomic_DNA"/>
</dbReference>
<protein>
    <recommendedName>
        <fullName evidence="3">Double zinc ribbon</fullName>
    </recommendedName>
</protein>
<reference evidence="1 2" key="1">
    <citation type="submission" date="2016-07" db="EMBL/GenBank/DDBJ databases">
        <title>Characterization of isolates of Eisenbergiella tayi derived from blood cultures, using whole genome sequencing.</title>
        <authorList>
            <person name="Burdz T."/>
            <person name="Wiebe D."/>
            <person name="Huynh C."/>
            <person name="Bernard K."/>
        </authorList>
    </citation>
    <scope>NUCLEOTIDE SEQUENCE [LARGE SCALE GENOMIC DNA]</scope>
    <source>
        <strain evidence="1 2">NML 120489</strain>
    </source>
</reference>
<sequence length="231" mass="25928">MALIICPECGKEISDKLQSCIHCGCPLDKSSGTEKQAHSDMYKIKLIDCNGSMVKALTTIKKYCACDLLTAKEKISDLPAVVCENHNLYLITAFAQELLDGGIIFEVYQNDKIIDMELEAYDKKSDHTHIINNDHSDGRAIFKKCPKCGRFYNGGEYYCNCCHVKLEIIEENKKSSVQYKDETHIPKCPTCGSTDIKKISGISKATSVALWGILSQKVKKQWHCNNCSSEW</sequence>
<dbReference type="GeneID" id="93305383"/>
<proteinExistence type="predicted"/>
<dbReference type="RefSeq" id="WP_069159371.1">
    <property type="nucleotide sequence ID" value="NZ_DBFYTC010000019.1"/>
</dbReference>